<name>A0AAU7BY71_9RICK</name>
<dbReference type="AlphaFoldDB" id="A0AAU7BY71"/>
<sequence>MILSVKIAHCTALEPVSFSVIAYSLINCCLRSVVIDIDNFSLIYYTSCIQLIKRNLNTKRRTTEYTIVSEDASIGLTCKLPLETS</sequence>
<dbReference type="KEGG" id="rof:AAGW17_04470"/>
<evidence type="ECO:0000313" key="1">
    <source>
        <dbReference type="EMBL" id="XBG66198.1"/>
    </source>
</evidence>
<organism evidence="1">
    <name type="scientific">Rickettsia oklahomensis</name>
    <dbReference type="NCBI Taxonomy" id="3141789"/>
    <lineage>
        <taxon>Bacteria</taxon>
        <taxon>Pseudomonadati</taxon>
        <taxon>Pseudomonadota</taxon>
        <taxon>Alphaproteobacteria</taxon>
        <taxon>Rickettsiales</taxon>
        <taxon>Rickettsiaceae</taxon>
        <taxon>Rickettsieae</taxon>
        <taxon>Rickettsia</taxon>
        <taxon>belli group</taxon>
    </lineage>
</organism>
<proteinExistence type="predicted"/>
<dbReference type="InterPro" id="IPR005728">
    <property type="entry name" value="RPE1"/>
</dbReference>
<reference evidence="1" key="1">
    <citation type="submission" date="2024-05" db="EMBL/GenBank/DDBJ databases">
        <title>Characterization of a novel Rickettsia species. (Rickettsia oklahomia sp. nov.) from Amblyomma americanum ticks.</title>
        <authorList>
            <person name="Korla P.K."/>
            <person name="Karounos M."/>
            <person name="Wilson J.M."/>
            <person name="Little S.E."/>
            <person name="Qurollo B.A."/>
        </authorList>
    </citation>
    <scope>NUCLEOTIDE SEQUENCE</scope>
    <source>
        <strain evidence="1">Oklahoma-10</strain>
    </source>
</reference>
<protein>
    <submittedName>
        <fullName evidence="1">Palindromic element RPE1 domain-containing protein</fullName>
    </submittedName>
</protein>
<dbReference type="EMBL" id="CP157197">
    <property type="protein sequence ID" value="XBG66198.1"/>
    <property type="molecule type" value="Genomic_DNA"/>
</dbReference>
<dbReference type="NCBIfam" id="TIGR01045">
    <property type="entry name" value="RPE1"/>
    <property type="match status" value="1"/>
</dbReference>
<accession>A0AAU7BY71</accession>
<gene>
    <name evidence="1" type="ORF">AAGW17_04470</name>
</gene>